<protein>
    <submittedName>
        <fullName evidence="13">Peptidase S8/S53 subtilisin kexin sedolisin</fullName>
    </submittedName>
</protein>
<reference evidence="13 14" key="1">
    <citation type="journal article" date="2012" name="J. Bacteriol.">
        <title>Genome Sequence of Gallaecimonas xiamenensis Type Strain 3-C-1.</title>
        <authorList>
            <person name="Lai Q."/>
            <person name="Wang L."/>
            <person name="Wang W."/>
            <person name="Shao Z."/>
        </authorList>
    </citation>
    <scope>NUCLEOTIDE SEQUENCE [LARGE SCALE GENOMIC DNA]</scope>
    <source>
        <strain evidence="13 14">3-C-1</strain>
    </source>
</reference>
<evidence type="ECO:0000256" key="5">
    <source>
        <dbReference type="ARBA" id="ARBA00022825"/>
    </source>
</evidence>
<feature type="signal peptide" evidence="10">
    <location>
        <begin position="1"/>
        <end position="23"/>
    </location>
</feature>
<dbReference type="InterPro" id="IPR036852">
    <property type="entry name" value="Peptidase_S8/S53_dom_sf"/>
</dbReference>
<sequence>MKRQILSRLTPLALAMAALPALAVQWQKTEQPLFDQATAVQGAKKEALKAGDTLPNRYIIELQASPLARLADAPRTKGGRIDLASSQSQGYLAQLRHDQNQVASALTRQYPGAKVTQRFDTLFNGLVVQGENLDPASLKSISGVKRVYPDRLMVASYDASLPLVGAPAVWEAVGGTNLAGKGIKVAVIDSGIRPENPMFADAGYTAPTGLPDNDYCHTVDASFCNNKLILARSYPALAEASPNEYKDSPLGYDSHGSHVAGIAVGNPVSLTRNGATFDVAGVAPGAYLMVYKALFSDGEHAYGATSSLMQALVDAVNDGADVINNSWGGGPGGDPADSPYSTLYKSAEEMGVVVVTAAGNDGNSAQTIGCPACSESGITVANTQTGRVFANALTVDGNSYDSLEGGTVALSGLDQVSRSGTLVSAAVAVPANPLACDSYSAGTFNDQWVLVDRGECTFDEKATKLIAAGAKGLVMANNDANAPFAAYAPSASVPLVMVSKADGELLTTKLLSGGLAVSVAASQHIVSQSQWLDAMNDSSSRGPNGDSRVLKPDLAAPGTDIISAASPDTMGQFASLTGTSMASPAVAGAAALVKAAHPDWSAVQVKAALTTTANPQVKDDDGISKATPFAMGAGRLDVALAVQAGLSVAPVSLVDSNCVIDCELSFNAQSLAGAAVWQGKVTFDNPAVIASLDTGESDPSQLTLTAGGSQKEVTLKVDTASLAKDSWYFGAVTWQDKAGQHPDARMAVAIYNGSQSQAKVLTMSQGSELGLGNSQAGQLVFTNRAGNSYTDLTMTVPPGLWFDGAPSQSSNFSGILTRDPGKGTLSFFGNVSPGDLEVKTVPQWVEDLPSLSTVPEASGFACSSNCDDGSALVTLAGENSFAFLDIQATAVDISFNGYLAFNGARIAGQNMQFLPSEAVTGALLAPFWGDLRMNADSRLYSAVLTQDGSQYQVFEWYKMADYQDTAGAKPYSFQVIVSNTGGQVYVHYLDLSDLPDYLVTGAQDSTGLVGVSLYARGSGQASGTAPTSNSAYLFQYQPAGKLVIDYSLAAAPRSLAISLEQDSSTSLDLTQGLVQGKLVVNAEVDNLVQSNKASSLWQVEPQGAVTALIATQPAQGTANLDGQGKVTYTPKAGFSGSDRFGYRLTDAKGNTSLEGQVSVTVTAVGTTTPDPDTGGNGGTTEQPSSGGGGGALGWLALLLVPLAWGRRRRY</sequence>
<evidence type="ECO:0000256" key="10">
    <source>
        <dbReference type="SAM" id="SignalP"/>
    </source>
</evidence>
<dbReference type="SUPFAM" id="SSF52025">
    <property type="entry name" value="PA domain"/>
    <property type="match status" value="1"/>
</dbReference>
<dbReference type="OrthoDB" id="614750at2"/>
<comment type="similarity">
    <text evidence="7 8">Belongs to the peptidase S8 family.</text>
</comment>
<evidence type="ECO:0000259" key="12">
    <source>
        <dbReference type="Pfam" id="PF02225"/>
    </source>
</evidence>
<dbReference type="PIRSF" id="PIRSF037898">
    <property type="entry name" value="Subtilisin_rel_Sputw3181_3341"/>
    <property type="match status" value="1"/>
</dbReference>
<feature type="compositionally biased region" description="Low complexity" evidence="9">
    <location>
        <begin position="1164"/>
        <end position="1173"/>
    </location>
</feature>
<feature type="active site" description="Charge relay system" evidence="6 7">
    <location>
        <position position="580"/>
    </location>
</feature>
<feature type="region of interest" description="Disordered" evidence="9">
    <location>
        <begin position="1164"/>
        <end position="1188"/>
    </location>
</feature>
<evidence type="ECO:0000256" key="3">
    <source>
        <dbReference type="ARBA" id="ARBA00022729"/>
    </source>
</evidence>
<dbReference type="Gene3D" id="3.50.30.30">
    <property type="match status" value="1"/>
</dbReference>
<dbReference type="Proteomes" id="UP000006755">
    <property type="component" value="Unassembled WGS sequence"/>
</dbReference>
<dbReference type="InterPro" id="IPR020008">
    <property type="entry name" value="GlyGly_CTERM"/>
</dbReference>
<feature type="active site" description="Charge relay system" evidence="6 7">
    <location>
        <position position="189"/>
    </location>
</feature>
<dbReference type="InterPro" id="IPR015500">
    <property type="entry name" value="Peptidase_S8_subtilisin-rel"/>
</dbReference>
<evidence type="ECO:0000256" key="6">
    <source>
        <dbReference type="PIRSR" id="PIRSR615500-1"/>
    </source>
</evidence>
<keyword evidence="4 7" id="KW-0378">Hydrolase</keyword>
<dbReference type="InterPro" id="IPR023828">
    <property type="entry name" value="Peptidase_S8_Ser-AS"/>
</dbReference>
<dbReference type="EMBL" id="AMRI01000002">
    <property type="protein sequence ID" value="EKE77551.1"/>
    <property type="molecule type" value="Genomic_DNA"/>
</dbReference>
<dbReference type="Gene3D" id="3.40.50.200">
    <property type="entry name" value="Peptidase S8/S53 domain"/>
    <property type="match status" value="1"/>
</dbReference>
<dbReference type="NCBIfam" id="TIGR03501">
    <property type="entry name" value="GlyGly_CTERM"/>
    <property type="match status" value="1"/>
</dbReference>
<dbReference type="InterPro" id="IPR045051">
    <property type="entry name" value="SBT"/>
</dbReference>
<comment type="caution">
    <text evidence="13">The sequence shown here is derived from an EMBL/GenBank/DDBJ whole genome shotgun (WGS) entry which is preliminary data.</text>
</comment>
<evidence type="ECO:0000256" key="4">
    <source>
        <dbReference type="ARBA" id="ARBA00022801"/>
    </source>
</evidence>
<dbReference type="PROSITE" id="PS00137">
    <property type="entry name" value="SUBTILASE_HIS"/>
    <property type="match status" value="1"/>
</dbReference>
<dbReference type="PROSITE" id="PS00136">
    <property type="entry name" value="SUBTILASE_ASP"/>
    <property type="match status" value="1"/>
</dbReference>
<feature type="domain" description="Peptidase S8/S53" evidence="11">
    <location>
        <begin position="180"/>
        <end position="621"/>
    </location>
</feature>
<dbReference type="GO" id="GO:0004252">
    <property type="term" value="F:serine-type endopeptidase activity"/>
    <property type="evidence" value="ECO:0007669"/>
    <property type="project" value="UniProtKB-UniRule"/>
</dbReference>
<dbReference type="PANTHER" id="PTHR10795">
    <property type="entry name" value="PROPROTEIN CONVERTASE SUBTILISIN/KEXIN"/>
    <property type="match status" value="1"/>
</dbReference>
<keyword evidence="5 7" id="KW-0720">Serine protease</keyword>
<keyword evidence="2 7" id="KW-0645">Protease</keyword>
<dbReference type="PATRIC" id="fig|745411.4.peg.396"/>
<dbReference type="InterPro" id="IPR017312">
    <property type="entry name" value="Subtilisin_Alteromonadales"/>
</dbReference>
<evidence type="ECO:0000259" key="11">
    <source>
        <dbReference type="Pfam" id="PF00082"/>
    </source>
</evidence>
<dbReference type="Pfam" id="PF17963">
    <property type="entry name" value="Big_9"/>
    <property type="match status" value="1"/>
</dbReference>
<dbReference type="GO" id="GO:0006508">
    <property type="term" value="P:proteolysis"/>
    <property type="evidence" value="ECO:0007669"/>
    <property type="project" value="UniProtKB-KW"/>
</dbReference>
<dbReference type="InterPro" id="IPR046450">
    <property type="entry name" value="PA_dom_sf"/>
</dbReference>
<feature type="chain" id="PRO_5003861687" evidence="10">
    <location>
        <begin position="24"/>
        <end position="1210"/>
    </location>
</feature>
<evidence type="ECO:0000313" key="13">
    <source>
        <dbReference type="EMBL" id="EKE77551.1"/>
    </source>
</evidence>
<dbReference type="Pfam" id="PF00082">
    <property type="entry name" value="Peptidase_S8"/>
    <property type="match status" value="1"/>
</dbReference>
<dbReference type="STRING" id="745411.B3C1_02030"/>
<dbReference type="Pfam" id="PF02225">
    <property type="entry name" value="PA"/>
    <property type="match status" value="1"/>
</dbReference>
<organism evidence="13 14">
    <name type="scientific">Gallaecimonas xiamenensis 3-C-1</name>
    <dbReference type="NCBI Taxonomy" id="745411"/>
    <lineage>
        <taxon>Bacteria</taxon>
        <taxon>Pseudomonadati</taxon>
        <taxon>Pseudomonadota</taxon>
        <taxon>Gammaproteobacteria</taxon>
        <taxon>Enterobacterales</taxon>
        <taxon>Gallaecimonadaceae</taxon>
        <taxon>Gallaecimonas</taxon>
    </lineage>
</organism>
<feature type="domain" description="PA" evidence="12">
    <location>
        <begin position="421"/>
        <end position="506"/>
    </location>
</feature>
<keyword evidence="14" id="KW-1185">Reference proteome</keyword>
<gene>
    <name evidence="13" type="ORF">B3C1_02030</name>
</gene>
<name>K2J3G5_9GAMM</name>
<evidence type="ECO:0000256" key="1">
    <source>
        <dbReference type="ARBA" id="ARBA00022525"/>
    </source>
</evidence>
<keyword evidence="1" id="KW-0964">Secreted</keyword>
<dbReference type="PROSITE" id="PS00138">
    <property type="entry name" value="SUBTILASE_SER"/>
    <property type="match status" value="1"/>
</dbReference>
<dbReference type="SUPFAM" id="SSF52743">
    <property type="entry name" value="Subtilisin-like"/>
    <property type="match status" value="1"/>
</dbReference>
<feature type="active site" description="Charge relay system" evidence="6 7">
    <location>
        <position position="255"/>
    </location>
</feature>
<evidence type="ECO:0000313" key="14">
    <source>
        <dbReference type="Proteomes" id="UP000006755"/>
    </source>
</evidence>
<evidence type="ECO:0000256" key="7">
    <source>
        <dbReference type="PROSITE-ProRule" id="PRU01240"/>
    </source>
</evidence>
<proteinExistence type="inferred from homology"/>
<evidence type="ECO:0000256" key="8">
    <source>
        <dbReference type="RuleBase" id="RU003355"/>
    </source>
</evidence>
<dbReference type="InterPro" id="IPR000209">
    <property type="entry name" value="Peptidase_S8/S53_dom"/>
</dbReference>
<dbReference type="RefSeq" id="WP_008482562.1">
    <property type="nucleotide sequence ID" value="NZ_AMRI01000002.1"/>
</dbReference>
<dbReference type="InterPro" id="IPR022398">
    <property type="entry name" value="Peptidase_S8_His-AS"/>
</dbReference>
<dbReference type="PROSITE" id="PS51892">
    <property type="entry name" value="SUBTILASE"/>
    <property type="match status" value="1"/>
</dbReference>
<dbReference type="Gene3D" id="2.60.40.3440">
    <property type="match status" value="1"/>
</dbReference>
<dbReference type="AlphaFoldDB" id="K2J3G5"/>
<dbReference type="eggNOG" id="COG1404">
    <property type="taxonomic scope" value="Bacteria"/>
</dbReference>
<dbReference type="InterPro" id="IPR003137">
    <property type="entry name" value="PA_domain"/>
</dbReference>
<keyword evidence="3 10" id="KW-0732">Signal</keyword>
<accession>K2J3G5</accession>
<dbReference type="InterPro" id="IPR023827">
    <property type="entry name" value="Peptidase_S8_Asp-AS"/>
</dbReference>
<evidence type="ECO:0000256" key="9">
    <source>
        <dbReference type="SAM" id="MobiDB-lite"/>
    </source>
</evidence>
<dbReference type="PRINTS" id="PR00723">
    <property type="entry name" value="SUBTILISIN"/>
</dbReference>
<evidence type="ECO:0000256" key="2">
    <source>
        <dbReference type="ARBA" id="ARBA00022670"/>
    </source>
</evidence>